<name>A0A4R3JAZ2_9RHOB</name>
<keyword evidence="1" id="KW-1133">Transmembrane helix</keyword>
<gene>
    <name evidence="2" type="ORF">EDD52_10710</name>
</gene>
<keyword evidence="1" id="KW-0812">Transmembrane</keyword>
<accession>A0A4R3JAZ2</accession>
<keyword evidence="1" id="KW-0472">Membrane</keyword>
<protein>
    <submittedName>
        <fullName evidence="2">Uncharacterized protein DUF4345</fullName>
    </submittedName>
</protein>
<organism evidence="2 3">
    <name type="scientific">Primorskyibacter sedentarius</name>
    <dbReference type="NCBI Taxonomy" id="745311"/>
    <lineage>
        <taxon>Bacteria</taxon>
        <taxon>Pseudomonadati</taxon>
        <taxon>Pseudomonadota</taxon>
        <taxon>Alphaproteobacteria</taxon>
        <taxon>Rhodobacterales</taxon>
        <taxon>Roseobacteraceae</taxon>
        <taxon>Primorskyibacter</taxon>
    </lineage>
</organism>
<feature type="transmembrane region" description="Helical" evidence="1">
    <location>
        <begin position="104"/>
        <end position="122"/>
    </location>
</feature>
<evidence type="ECO:0000313" key="3">
    <source>
        <dbReference type="Proteomes" id="UP000295696"/>
    </source>
</evidence>
<dbReference type="RefSeq" id="WP_132244962.1">
    <property type="nucleotide sequence ID" value="NZ_SLZU01000007.1"/>
</dbReference>
<dbReference type="InterPro" id="IPR025597">
    <property type="entry name" value="DUF4345"/>
</dbReference>
<proteinExistence type="predicted"/>
<dbReference type="Proteomes" id="UP000295696">
    <property type="component" value="Unassembled WGS sequence"/>
</dbReference>
<feature type="transmembrane region" description="Helical" evidence="1">
    <location>
        <begin position="48"/>
        <end position="67"/>
    </location>
</feature>
<feature type="transmembrane region" description="Helical" evidence="1">
    <location>
        <begin position="74"/>
        <end position="92"/>
    </location>
</feature>
<keyword evidence="3" id="KW-1185">Reference proteome</keyword>
<dbReference type="Pfam" id="PF14248">
    <property type="entry name" value="DUF4345"/>
    <property type="match status" value="1"/>
</dbReference>
<dbReference type="EMBL" id="SLZU01000007">
    <property type="protein sequence ID" value="TCS63179.1"/>
    <property type="molecule type" value="Genomic_DNA"/>
</dbReference>
<sequence length="140" mass="13834">MSVFQKLSLGAAGLTALGIGLAITFAPHGFYAGYGLTVGTDPVLLSELRAPGANLAALGALILAGVARPGLARMSAAVGALVFLAFAFGRGVSIALDGWPGEQILAALVIELAIGALCLGALRSSRTTTQQASAATVQAG</sequence>
<reference evidence="2 3" key="1">
    <citation type="submission" date="2019-03" db="EMBL/GenBank/DDBJ databases">
        <title>Genomic Encyclopedia of Type Strains, Phase IV (KMG-IV): sequencing the most valuable type-strain genomes for metagenomic binning, comparative biology and taxonomic classification.</title>
        <authorList>
            <person name="Goeker M."/>
        </authorList>
    </citation>
    <scope>NUCLEOTIDE SEQUENCE [LARGE SCALE GENOMIC DNA]</scope>
    <source>
        <strain evidence="2 3">DSM 104836</strain>
    </source>
</reference>
<comment type="caution">
    <text evidence="2">The sequence shown here is derived from an EMBL/GenBank/DDBJ whole genome shotgun (WGS) entry which is preliminary data.</text>
</comment>
<dbReference type="AlphaFoldDB" id="A0A4R3JAZ2"/>
<evidence type="ECO:0000256" key="1">
    <source>
        <dbReference type="SAM" id="Phobius"/>
    </source>
</evidence>
<dbReference type="OrthoDB" id="583466at2"/>
<evidence type="ECO:0000313" key="2">
    <source>
        <dbReference type="EMBL" id="TCS63179.1"/>
    </source>
</evidence>